<comment type="subcellular location">
    <subcellularLocation>
        <location evidence="1">Mitochondrion outer membrane</location>
        <topology evidence="1">Peripheral membrane protein</topology>
        <orientation evidence="1">Cytoplasmic side</orientation>
    </subcellularLocation>
</comment>
<keyword evidence="5" id="KW-0472">Membrane</keyword>
<keyword evidence="10" id="KW-1185">Reference proteome</keyword>
<evidence type="ECO:0000256" key="2">
    <source>
        <dbReference type="ARBA" id="ARBA00005807"/>
    </source>
</evidence>
<dbReference type="PANTHER" id="PTHR14215">
    <property type="entry name" value="PROTEIN OF UNKNOWN FUNCTION DUF729"/>
    <property type="match status" value="1"/>
</dbReference>
<organism evidence="9 10">
    <name type="scientific">Coregonus suidteri</name>
    <dbReference type="NCBI Taxonomy" id="861788"/>
    <lineage>
        <taxon>Eukaryota</taxon>
        <taxon>Metazoa</taxon>
        <taxon>Chordata</taxon>
        <taxon>Craniata</taxon>
        <taxon>Vertebrata</taxon>
        <taxon>Euteleostomi</taxon>
        <taxon>Actinopterygii</taxon>
        <taxon>Neopterygii</taxon>
        <taxon>Teleostei</taxon>
        <taxon>Protacanthopterygii</taxon>
        <taxon>Salmoniformes</taxon>
        <taxon>Salmonidae</taxon>
        <taxon>Coregoninae</taxon>
        <taxon>Coregonus</taxon>
    </lineage>
</organism>
<dbReference type="GO" id="GO:0005741">
    <property type="term" value="C:mitochondrial outer membrane"/>
    <property type="evidence" value="ECO:0007669"/>
    <property type="project" value="UniProtKB-SubCell"/>
</dbReference>
<evidence type="ECO:0000256" key="7">
    <source>
        <dbReference type="RuleBase" id="RU369053"/>
    </source>
</evidence>
<dbReference type="PANTHER" id="PTHR14215:SF3">
    <property type="entry name" value="MITOCHONDRIAL FISSION REGULATOR 1-LIKE"/>
    <property type="match status" value="1"/>
</dbReference>
<dbReference type="AlphaFoldDB" id="A0AAN8LDI5"/>
<dbReference type="GO" id="GO:0009060">
    <property type="term" value="P:aerobic respiration"/>
    <property type="evidence" value="ECO:0007669"/>
    <property type="project" value="UniProtKB-UniRule"/>
</dbReference>
<keyword evidence="4 7" id="KW-0496">Mitochondrion</keyword>
<protein>
    <recommendedName>
        <fullName evidence="7">Mitochondrial fission regulator</fullName>
    </recommendedName>
</protein>
<evidence type="ECO:0000256" key="5">
    <source>
        <dbReference type="ARBA" id="ARBA00023136"/>
    </source>
</evidence>
<reference evidence="9 10" key="1">
    <citation type="submission" date="2021-04" db="EMBL/GenBank/DDBJ databases">
        <authorList>
            <person name="De Guttry C."/>
            <person name="Zahm M."/>
            <person name="Klopp C."/>
            <person name="Cabau C."/>
            <person name="Louis A."/>
            <person name="Berthelot C."/>
            <person name="Parey E."/>
            <person name="Roest Crollius H."/>
            <person name="Montfort J."/>
            <person name="Robinson-Rechavi M."/>
            <person name="Bucao C."/>
            <person name="Bouchez O."/>
            <person name="Gislard M."/>
            <person name="Lluch J."/>
            <person name="Milhes M."/>
            <person name="Lampietro C."/>
            <person name="Lopez Roques C."/>
            <person name="Donnadieu C."/>
            <person name="Braasch I."/>
            <person name="Desvignes T."/>
            <person name="Postlethwait J."/>
            <person name="Bobe J."/>
            <person name="Wedekind C."/>
            <person name="Guiguen Y."/>
        </authorList>
    </citation>
    <scope>NUCLEOTIDE SEQUENCE [LARGE SCALE GENOMIC DNA]</scope>
    <source>
        <strain evidence="9">Cs_M1</strain>
        <tissue evidence="9">Blood</tissue>
    </source>
</reference>
<feature type="region of interest" description="Disordered" evidence="8">
    <location>
        <begin position="124"/>
        <end position="144"/>
    </location>
</feature>
<evidence type="ECO:0000256" key="3">
    <source>
        <dbReference type="ARBA" id="ARBA00022787"/>
    </source>
</evidence>
<comment type="function">
    <text evidence="6">Mitochondrial protein required for adaptation of miochondrial dynamics to metabolic changes. Regulates mitochondrial morphology at steady state and mediates AMPK-dependent stress-induced mitochondrial fragmentation via the control of OPA1 levels.</text>
</comment>
<dbReference type="Proteomes" id="UP001356427">
    <property type="component" value="Unassembled WGS sequence"/>
</dbReference>
<dbReference type="Pfam" id="PF05308">
    <property type="entry name" value="Mito_fiss_reg"/>
    <property type="match status" value="1"/>
</dbReference>
<evidence type="ECO:0000256" key="6">
    <source>
        <dbReference type="ARBA" id="ARBA00044937"/>
    </source>
</evidence>
<dbReference type="GO" id="GO:0000266">
    <property type="term" value="P:mitochondrial fission"/>
    <property type="evidence" value="ECO:0007669"/>
    <property type="project" value="UniProtKB-UniRule"/>
</dbReference>
<comment type="similarity">
    <text evidence="2 7">Belongs to the MTFR1 family.</text>
</comment>
<evidence type="ECO:0000313" key="9">
    <source>
        <dbReference type="EMBL" id="KAK6304180.1"/>
    </source>
</evidence>
<accession>A0AAN8LDI5</accession>
<keyword evidence="3" id="KW-1000">Mitochondrion outer membrane</keyword>
<sequence length="144" mass="15653">MSLLVIQRNSSVPNFRRDVKKVETLRKPAVTAMNCTTFLQDELSRLRSQIAKIVATESGSNPLTPDLLSPDDTSMSFSMAPFETAPYQPAASASFVISNVTEEDEEKDEKDVVSVVSELMPDPLPLASMSASMTSLSQATHKDG</sequence>
<name>A0AAN8LDI5_9TELE</name>
<proteinExistence type="inferred from homology"/>
<evidence type="ECO:0000256" key="8">
    <source>
        <dbReference type="SAM" id="MobiDB-lite"/>
    </source>
</evidence>
<dbReference type="EMBL" id="JAGTTL010000023">
    <property type="protein sequence ID" value="KAK6304180.1"/>
    <property type="molecule type" value="Genomic_DNA"/>
</dbReference>
<gene>
    <name evidence="9" type="ORF">J4Q44_G00247660</name>
</gene>
<evidence type="ECO:0000256" key="4">
    <source>
        <dbReference type="ARBA" id="ARBA00023128"/>
    </source>
</evidence>
<evidence type="ECO:0000313" key="10">
    <source>
        <dbReference type="Proteomes" id="UP001356427"/>
    </source>
</evidence>
<feature type="compositionally biased region" description="Low complexity" evidence="8">
    <location>
        <begin position="126"/>
        <end position="144"/>
    </location>
</feature>
<comment type="caution">
    <text evidence="9">The sequence shown here is derived from an EMBL/GenBank/DDBJ whole genome shotgun (WGS) entry which is preliminary data.</text>
</comment>
<dbReference type="InterPro" id="IPR007972">
    <property type="entry name" value="Mtfr1"/>
</dbReference>
<evidence type="ECO:0000256" key="1">
    <source>
        <dbReference type="ARBA" id="ARBA00004570"/>
    </source>
</evidence>
<comment type="function">
    <text evidence="7">Plays a role in mitochondrial aerobic respiration. Regulates mitochondrial organization and fission.</text>
</comment>